<organism evidence="3 4">
    <name type="scientific">Methylophaga marina</name>
    <dbReference type="NCBI Taxonomy" id="45495"/>
    <lineage>
        <taxon>Bacteria</taxon>
        <taxon>Pseudomonadati</taxon>
        <taxon>Pseudomonadota</taxon>
        <taxon>Gammaproteobacteria</taxon>
        <taxon>Thiotrichales</taxon>
        <taxon>Piscirickettsiaceae</taxon>
        <taxon>Methylophaga</taxon>
    </lineage>
</organism>
<accession>A0ABN0TJH3</accession>
<evidence type="ECO:0000256" key="2">
    <source>
        <dbReference type="ARBA" id="ARBA00023239"/>
    </source>
</evidence>
<dbReference type="EMBL" id="BAAADG010000004">
    <property type="protein sequence ID" value="GAA0223256.1"/>
    <property type="molecule type" value="Genomic_DNA"/>
</dbReference>
<dbReference type="CDD" id="cd03416">
    <property type="entry name" value="CbiX_SirB_N"/>
    <property type="match status" value="1"/>
</dbReference>
<dbReference type="Pfam" id="PF01903">
    <property type="entry name" value="CbiX"/>
    <property type="match status" value="1"/>
</dbReference>
<comment type="caution">
    <text evidence="3">The sequence shown here is derived from an EMBL/GenBank/DDBJ whole genome shotgun (WGS) entry which is preliminary data.</text>
</comment>
<proteinExistence type="predicted"/>
<evidence type="ECO:0000256" key="1">
    <source>
        <dbReference type="ARBA" id="ARBA00022723"/>
    </source>
</evidence>
<dbReference type="RefSeq" id="WP_286304654.1">
    <property type="nucleotide sequence ID" value="NZ_AP027741.1"/>
</dbReference>
<dbReference type="SUPFAM" id="SSF53800">
    <property type="entry name" value="Chelatase"/>
    <property type="match status" value="1"/>
</dbReference>
<evidence type="ECO:0000313" key="3">
    <source>
        <dbReference type="EMBL" id="GAA0223256.1"/>
    </source>
</evidence>
<keyword evidence="4" id="KW-1185">Reference proteome</keyword>
<protein>
    <submittedName>
        <fullName evidence="3">CbiX/SirB N-terminal domain-containing protein</fullName>
    </submittedName>
</protein>
<name>A0ABN0TJH3_9GAMM</name>
<reference evidence="3 4" key="1">
    <citation type="journal article" date="2019" name="Int. J. Syst. Evol. Microbiol.">
        <title>The Global Catalogue of Microorganisms (GCM) 10K type strain sequencing project: providing services to taxonomists for standard genome sequencing and annotation.</title>
        <authorList>
            <consortium name="The Broad Institute Genomics Platform"/>
            <consortium name="The Broad Institute Genome Sequencing Center for Infectious Disease"/>
            <person name="Wu L."/>
            <person name="Ma J."/>
        </authorList>
    </citation>
    <scope>NUCLEOTIDE SEQUENCE [LARGE SCALE GENOMIC DNA]</scope>
    <source>
        <strain evidence="3 4">JCM 6886</strain>
    </source>
</reference>
<keyword evidence="1" id="KW-0479">Metal-binding</keyword>
<dbReference type="InterPro" id="IPR002762">
    <property type="entry name" value="CbiX-like"/>
</dbReference>
<keyword evidence="2" id="KW-0456">Lyase</keyword>
<sequence>MKALLIIAHGSRRQASNDEVKKIATQIREHGQHDFDIVESAFLELASPLIPEGIEHCVKSGAKQIVVSPYFLNSGKHVTEDIPEIIAEVKAAHPDIIIEVTPHVGSSPIMLDLILKTASGS</sequence>
<gene>
    <name evidence="3" type="ORF">GCM10008964_13570</name>
</gene>
<dbReference type="Gene3D" id="3.40.50.1400">
    <property type="match status" value="1"/>
</dbReference>
<evidence type="ECO:0000313" key="4">
    <source>
        <dbReference type="Proteomes" id="UP001501476"/>
    </source>
</evidence>
<dbReference type="Proteomes" id="UP001501476">
    <property type="component" value="Unassembled WGS sequence"/>
</dbReference>
<dbReference type="PANTHER" id="PTHR33542">
    <property type="entry name" value="SIROHYDROCHLORIN FERROCHELATASE, CHLOROPLASTIC"/>
    <property type="match status" value="1"/>
</dbReference>
<dbReference type="PANTHER" id="PTHR33542:SF3">
    <property type="entry name" value="SIROHYDROCHLORIN FERROCHELATASE, CHLOROPLASTIC"/>
    <property type="match status" value="1"/>
</dbReference>
<dbReference type="InterPro" id="IPR050963">
    <property type="entry name" value="Sirohydro_Cobaltochel/CbiX"/>
</dbReference>